<evidence type="ECO:0000256" key="1">
    <source>
        <dbReference type="SAM" id="MobiDB-lite"/>
    </source>
</evidence>
<feature type="compositionally biased region" description="Polar residues" evidence="1">
    <location>
        <begin position="329"/>
        <end position="352"/>
    </location>
</feature>
<proteinExistence type="predicted"/>
<dbReference type="PROSITE" id="PS50004">
    <property type="entry name" value="C2"/>
    <property type="match status" value="2"/>
</dbReference>
<dbReference type="InterPro" id="IPR051634">
    <property type="entry name" value="Extended_Synaptotagmin"/>
</dbReference>
<evidence type="ECO:0000313" key="5">
    <source>
        <dbReference type="Proteomes" id="UP001150062"/>
    </source>
</evidence>
<organism evidence="4 5">
    <name type="scientific">Anaeramoeba flamelloides</name>
    <dbReference type="NCBI Taxonomy" id="1746091"/>
    <lineage>
        <taxon>Eukaryota</taxon>
        <taxon>Metamonada</taxon>
        <taxon>Anaeramoebidae</taxon>
        <taxon>Anaeramoeba</taxon>
    </lineage>
</organism>
<protein>
    <submittedName>
        <fullName evidence="4">Tricalbin-1-related</fullName>
    </submittedName>
</protein>
<dbReference type="Pfam" id="PF00168">
    <property type="entry name" value="C2"/>
    <property type="match status" value="2"/>
</dbReference>
<comment type="caution">
    <text evidence="4">The sequence shown here is derived from an EMBL/GenBank/DDBJ whole genome shotgun (WGS) entry which is preliminary data.</text>
</comment>
<keyword evidence="5" id="KW-1185">Reference proteome</keyword>
<dbReference type="InterPro" id="IPR035892">
    <property type="entry name" value="C2_domain_sf"/>
</dbReference>
<dbReference type="CDD" id="cd00030">
    <property type="entry name" value="C2"/>
    <property type="match status" value="1"/>
</dbReference>
<feature type="domain" description="WW" evidence="3">
    <location>
        <begin position="703"/>
        <end position="736"/>
    </location>
</feature>
<dbReference type="InterPro" id="IPR001202">
    <property type="entry name" value="WW_dom"/>
</dbReference>
<accession>A0ABQ8YG73</accession>
<evidence type="ECO:0000259" key="2">
    <source>
        <dbReference type="PROSITE" id="PS50004"/>
    </source>
</evidence>
<dbReference type="InterPro" id="IPR036020">
    <property type="entry name" value="WW_dom_sf"/>
</dbReference>
<dbReference type="EMBL" id="JAOAOG010000168">
    <property type="protein sequence ID" value="KAJ6243587.1"/>
    <property type="molecule type" value="Genomic_DNA"/>
</dbReference>
<sequence length="749" mass="84275">MTHYFDVTLTNFKGSNMMACDRSGTSDPYLVINFDGTQKFKSKVIKKTLNPVWKKFSCKITYETRMFERMTSKYLTINVFDRDRFGSDDPMGMMKVDLWTIATGPVKVDYLLREKGKGAGRLSFEVKMDNICEINTILDQVKVANVVGKNNNGTSNVFLEYFYVEEYAMPGEVNKSTTINGTNNPVWNSPFKSLMIKSSLKELLNGAIRISMKHQVRGSQPEVLGDLDLNFREVLTTNLQKEMQIPINMKFFNSGNEAGTLDCVLKISNLPIFSQLLGGKLTENGVNGGSLLLPGIFAPKDYPQKGMGGPPKVKPKSRLKNFALEKRQNQQNQQSISPRNSPQQTNFKQFSMKQLGGRGMGRRMSLGNDRNMGDEMGQRVINPNLSNISNKMMNLSLQNMELPPQKIQNIQNVQNPQKVQTQQTQQTNQNVQNTQVIQNQQNQTTQVTQQNINQQNQQNINQGMNQNINQGMNTGMNTETNTGMNTEIIQNPILKNFVKNKSFQSLVNDNSQKNNLQLNQLQMKQNSPKMNQTLNQVMGKMNTRMGRSTNMGMNNQMGMGMGMNTGMNTRMNNGMNNRMGTGMNNQMGMGMGTGRGMNNKMNMGTGMGMGMNTGMNRVMNNRMGMGMGMGMGMNRGMKTTSVGGGMNTMNNRMGMGMGMNNRMGRNNNLRGRGGMRGGRMGVRYNSAPVNQFVNMSMNFSQQQILPKGWERCLTKEGKVYYKDHNTKTTHWNLPSRGTHYSPQIAKRKW</sequence>
<dbReference type="CDD" id="cd00201">
    <property type="entry name" value="WW"/>
    <property type="match status" value="1"/>
</dbReference>
<evidence type="ECO:0000313" key="4">
    <source>
        <dbReference type="EMBL" id="KAJ6243587.1"/>
    </source>
</evidence>
<dbReference type="SMART" id="SM00239">
    <property type="entry name" value="C2"/>
    <property type="match status" value="2"/>
</dbReference>
<dbReference type="Proteomes" id="UP001150062">
    <property type="component" value="Unassembled WGS sequence"/>
</dbReference>
<dbReference type="InterPro" id="IPR000008">
    <property type="entry name" value="C2_dom"/>
</dbReference>
<dbReference type="SMART" id="SM00456">
    <property type="entry name" value="WW"/>
    <property type="match status" value="1"/>
</dbReference>
<reference evidence="4" key="1">
    <citation type="submission" date="2022-08" db="EMBL/GenBank/DDBJ databases">
        <title>Novel sulfate-reducing endosymbionts in the free-living metamonad Anaeramoeba.</title>
        <authorList>
            <person name="Jerlstrom-Hultqvist J."/>
            <person name="Cepicka I."/>
            <person name="Gallot-Lavallee L."/>
            <person name="Salas-Leiva D."/>
            <person name="Curtis B.A."/>
            <person name="Zahonova K."/>
            <person name="Pipaliya S."/>
            <person name="Dacks J."/>
            <person name="Roger A.J."/>
        </authorList>
    </citation>
    <scope>NUCLEOTIDE SEQUENCE</scope>
    <source>
        <strain evidence="4">Schooner1</strain>
    </source>
</reference>
<name>A0ABQ8YG73_9EUKA</name>
<dbReference type="PANTHER" id="PTHR45761">
    <property type="entry name" value="EXTENDED SYNAPTOTAGMIN-LIKE PROTEIN 2, ISOFORM C"/>
    <property type="match status" value="1"/>
</dbReference>
<feature type="domain" description="C2" evidence="2">
    <location>
        <begin position="118"/>
        <end position="246"/>
    </location>
</feature>
<gene>
    <name evidence="4" type="ORF">M0813_22025</name>
</gene>
<dbReference type="SUPFAM" id="SSF49562">
    <property type="entry name" value="C2 domain (Calcium/lipid-binding domain, CaLB)"/>
    <property type="match status" value="2"/>
</dbReference>
<dbReference type="Gene3D" id="2.20.70.10">
    <property type="match status" value="1"/>
</dbReference>
<feature type="domain" description="C2" evidence="2">
    <location>
        <begin position="1"/>
        <end position="112"/>
    </location>
</feature>
<dbReference type="Pfam" id="PF00397">
    <property type="entry name" value="WW"/>
    <property type="match status" value="1"/>
</dbReference>
<dbReference type="SUPFAM" id="SSF51045">
    <property type="entry name" value="WW domain"/>
    <property type="match status" value="1"/>
</dbReference>
<dbReference type="Gene3D" id="2.60.40.150">
    <property type="entry name" value="C2 domain"/>
    <property type="match status" value="2"/>
</dbReference>
<dbReference type="PANTHER" id="PTHR45761:SF1">
    <property type="entry name" value="EXTENDED SYNAPTOTAGMIN-LIKE PROTEIN 2, ISOFORM C"/>
    <property type="match status" value="1"/>
</dbReference>
<dbReference type="PROSITE" id="PS50020">
    <property type="entry name" value="WW_DOMAIN_2"/>
    <property type="match status" value="1"/>
</dbReference>
<feature type="region of interest" description="Disordered" evidence="1">
    <location>
        <begin position="327"/>
        <end position="377"/>
    </location>
</feature>
<evidence type="ECO:0000259" key="3">
    <source>
        <dbReference type="PROSITE" id="PS50020"/>
    </source>
</evidence>